<sequence length="53" mass="5917">MQDLKKAKFGKFTSLRGAGNGCFSKTGDVFYPVPQQAQPPIEDSQKNEDIKRN</sequence>
<name>A0A8S9JCP5_BRACR</name>
<organism evidence="2 3">
    <name type="scientific">Brassica cretica</name>
    <name type="common">Mustard</name>
    <dbReference type="NCBI Taxonomy" id="69181"/>
    <lineage>
        <taxon>Eukaryota</taxon>
        <taxon>Viridiplantae</taxon>
        <taxon>Streptophyta</taxon>
        <taxon>Embryophyta</taxon>
        <taxon>Tracheophyta</taxon>
        <taxon>Spermatophyta</taxon>
        <taxon>Magnoliopsida</taxon>
        <taxon>eudicotyledons</taxon>
        <taxon>Gunneridae</taxon>
        <taxon>Pentapetalae</taxon>
        <taxon>rosids</taxon>
        <taxon>malvids</taxon>
        <taxon>Brassicales</taxon>
        <taxon>Brassicaceae</taxon>
        <taxon>Brassiceae</taxon>
        <taxon>Brassica</taxon>
    </lineage>
</organism>
<evidence type="ECO:0000313" key="2">
    <source>
        <dbReference type="EMBL" id="KAF2579795.1"/>
    </source>
</evidence>
<protein>
    <submittedName>
        <fullName evidence="2">Uncharacterized protein</fullName>
    </submittedName>
</protein>
<feature type="region of interest" description="Disordered" evidence="1">
    <location>
        <begin position="26"/>
        <end position="53"/>
    </location>
</feature>
<comment type="caution">
    <text evidence="2">The sequence shown here is derived from an EMBL/GenBank/DDBJ whole genome shotgun (WGS) entry which is preliminary data.</text>
</comment>
<feature type="compositionally biased region" description="Basic and acidic residues" evidence="1">
    <location>
        <begin position="43"/>
        <end position="53"/>
    </location>
</feature>
<evidence type="ECO:0000313" key="3">
    <source>
        <dbReference type="Proteomes" id="UP000712281"/>
    </source>
</evidence>
<proteinExistence type="predicted"/>
<dbReference type="Proteomes" id="UP000712281">
    <property type="component" value="Unassembled WGS sequence"/>
</dbReference>
<reference evidence="2" key="1">
    <citation type="submission" date="2019-12" db="EMBL/GenBank/DDBJ databases">
        <title>Genome sequencing and annotation of Brassica cretica.</title>
        <authorList>
            <person name="Studholme D.J."/>
            <person name="Sarris P.F."/>
        </authorList>
    </citation>
    <scope>NUCLEOTIDE SEQUENCE</scope>
    <source>
        <strain evidence="2">PFS-001/15</strain>
        <tissue evidence="2">Leaf</tissue>
    </source>
</reference>
<gene>
    <name evidence="2" type="ORF">F2Q68_00001850</name>
</gene>
<accession>A0A8S9JCP5</accession>
<dbReference type="EMBL" id="QGKW02001660">
    <property type="protein sequence ID" value="KAF2579795.1"/>
    <property type="molecule type" value="Genomic_DNA"/>
</dbReference>
<evidence type="ECO:0000256" key="1">
    <source>
        <dbReference type="SAM" id="MobiDB-lite"/>
    </source>
</evidence>
<dbReference type="AlphaFoldDB" id="A0A8S9JCP5"/>